<accession>A0ABR1IXX4</accession>
<dbReference type="InterPro" id="IPR008271">
    <property type="entry name" value="Ser/Thr_kinase_AS"/>
</dbReference>
<dbReference type="SUPFAM" id="SSF56112">
    <property type="entry name" value="Protein kinase-like (PK-like)"/>
    <property type="match status" value="1"/>
</dbReference>
<evidence type="ECO:0000256" key="2">
    <source>
        <dbReference type="SAM" id="MobiDB-lite"/>
    </source>
</evidence>
<dbReference type="Pfam" id="PF00069">
    <property type="entry name" value="Pkinase"/>
    <property type="match status" value="1"/>
</dbReference>
<dbReference type="EMBL" id="JBANRG010000056">
    <property type="protein sequence ID" value="KAK7442986.1"/>
    <property type="molecule type" value="Genomic_DNA"/>
</dbReference>
<feature type="repeat" description="ANK" evidence="1">
    <location>
        <begin position="727"/>
        <end position="759"/>
    </location>
</feature>
<gene>
    <name evidence="4" type="ORF">VKT23_015932</name>
</gene>
<dbReference type="PANTHER" id="PTHR46224:SF64">
    <property type="entry name" value="IQ MOTIF AND ANKYRIN REPEAT DOMAIN-CONTAINING PROTEIN 1"/>
    <property type="match status" value="1"/>
</dbReference>
<dbReference type="SMART" id="SM00220">
    <property type="entry name" value="S_TKc"/>
    <property type="match status" value="1"/>
</dbReference>
<dbReference type="InterPro" id="IPR051616">
    <property type="entry name" value="Cul2-RING_E3_ligase_SR"/>
</dbReference>
<evidence type="ECO:0000313" key="5">
    <source>
        <dbReference type="Proteomes" id="UP001498398"/>
    </source>
</evidence>
<evidence type="ECO:0000259" key="3">
    <source>
        <dbReference type="PROSITE" id="PS50011"/>
    </source>
</evidence>
<feature type="domain" description="Protein kinase" evidence="3">
    <location>
        <begin position="64"/>
        <end position="448"/>
    </location>
</feature>
<feature type="compositionally biased region" description="Low complexity" evidence="2">
    <location>
        <begin position="1"/>
        <end position="25"/>
    </location>
</feature>
<dbReference type="PROSITE" id="PS50011">
    <property type="entry name" value="PROTEIN_KINASE_DOM"/>
    <property type="match status" value="1"/>
</dbReference>
<dbReference type="Pfam" id="PF12796">
    <property type="entry name" value="Ank_2"/>
    <property type="match status" value="1"/>
</dbReference>
<keyword evidence="5" id="KW-1185">Reference proteome</keyword>
<proteinExistence type="predicted"/>
<reference evidence="4 5" key="1">
    <citation type="submission" date="2024-01" db="EMBL/GenBank/DDBJ databases">
        <title>A draft genome for the cacao thread blight pathogen Marasmiellus scandens.</title>
        <authorList>
            <person name="Baruah I.K."/>
            <person name="Leung J."/>
            <person name="Bukari Y."/>
            <person name="Amoako-Attah I."/>
            <person name="Meinhardt L.W."/>
            <person name="Bailey B.A."/>
            <person name="Cohen S.P."/>
        </authorList>
    </citation>
    <scope>NUCLEOTIDE SEQUENCE [LARGE SCALE GENOMIC DNA]</scope>
    <source>
        <strain evidence="4 5">GH-19</strain>
    </source>
</reference>
<sequence length="1246" mass="139647">MSSNWISASFSSNSSSSHSPSDQASQLPSRPGIATFISLASTLEQDLHDDGPFLFDFDSIPFNYSTRSQVASGASFSVERVQLDQTWLESKDKDDKPLPLWHDPLLPPPKTKAEFAQRTTESRMPWKWWGKYVALKFVKRRGEGDGETERQWTQLILELRTLLHSPIRYHPNIVRFLGLTWDPSLGTSTQSHFPAFILELSELGTLAQFQVNREGEMEMELKMLLGHDVAKGLSILHACGIVHGDLKHENVLVFPHYGRRRRSRTGEEIKFIAKVADFGGSVMDLQPEEDGDTTRKQYRLHTITPPYDAPETRDHALLLSAETVKKTDVYSLGLLVWRVMLDGRNPFDYLGAVTDTQICALKESGEYLGIGYADELDLVDYAFDHTIQAEPVKRDLVQAVAALEVERLSDIQLLLNEVAEKNAERDEQQRNTAPGAHGITSESITLFLARFNKRGGTYDYQEEGPGARPHLSPPPRVDKFVFSPQKLKSILPWSDRFTLFQDLERIAATPSETKTTIYLSSSTASFYLFQCYMHELGTSFNPDHACLCLRQAALSSSPSYETYLAQSWCPRVHLALHASFNFEHPIIAQWLVYSIIRGYRGCIRDLNSITRVSDDTRVKNAFLDGRNIGVKGLNTIGSGLGARWFMPGSLEEEWMYHLDDLDNLPKSIMSHKYPQTQRTHGSKVDSISVNKWGHGLIHLAAAMGEYPALRVLVEVFKADVNLRCRFNDDTPLLCASRGGHTDCVLYLLDKGAEPDGSPYASETPLYWLCAFKPTLEDMLEVGKRLVRAGASLKNSNRPVRIPKRNQRSEADYEDLFLLPVSPLSRAVMMESEDAVTVLLNLGADPLEAYEARSSEQSSICPVVLASVLGYSETLKMLLEHLDETEEGRNKVLFDEAEALYLALDCQVTIHDPTSLESRITRRSIAANSQMRDTLRMLHDRHERFKTSGYVCTEKENYYKQVILALLVALERKEMAEMLLDMGYDPHGIPEACPVVEAVKLNHEPLYRLLLGHGADPKTKIVSEDVEYDLLQILAENKIVYGRPGLFIAEHLIGSGVPVDCPQDPRGISRSAFVSAVINQDFELADCLLRHGANVDFQFAFPEVTISGYKVSVLSYLIHHPTERSLESVRYLLSIPDRIPGTTPPSFIPSQENKSSILHHAALTHTRTDTEKRCLGLMVRAILSYLESTASQSSSSSSSSLIDYHIPNTVEVQPALFLAVVTLNLEVVEELVESGANINVDVGFDGR</sequence>
<evidence type="ECO:0000256" key="1">
    <source>
        <dbReference type="PROSITE-ProRule" id="PRU00023"/>
    </source>
</evidence>
<dbReference type="Proteomes" id="UP001498398">
    <property type="component" value="Unassembled WGS sequence"/>
</dbReference>
<dbReference type="PROSITE" id="PS00108">
    <property type="entry name" value="PROTEIN_KINASE_ST"/>
    <property type="match status" value="1"/>
</dbReference>
<evidence type="ECO:0000313" key="4">
    <source>
        <dbReference type="EMBL" id="KAK7442986.1"/>
    </source>
</evidence>
<protein>
    <recommendedName>
        <fullName evidence="3">Protein kinase domain-containing protein</fullName>
    </recommendedName>
</protein>
<dbReference type="InterPro" id="IPR002110">
    <property type="entry name" value="Ankyrin_rpt"/>
</dbReference>
<dbReference type="SUPFAM" id="SSF48403">
    <property type="entry name" value="Ankyrin repeat"/>
    <property type="match status" value="2"/>
</dbReference>
<comment type="caution">
    <text evidence="4">The sequence shown here is derived from an EMBL/GenBank/DDBJ whole genome shotgun (WGS) entry which is preliminary data.</text>
</comment>
<dbReference type="PROSITE" id="PS50297">
    <property type="entry name" value="ANK_REP_REGION"/>
    <property type="match status" value="1"/>
</dbReference>
<dbReference type="PANTHER" id="PTHR46224">
    <property type="entry name" value="ANKYRIN REPEAT FAMILY PROTEIN"/>
    <property type="match status" value="1"/>
</dbReference>
<dbReference type="PROSITE" id="PS50088">
    <property type="entry name" value="ANK_REPEAT"/>
    <property type="match status" value="1"/>
</dbReference>
<dbReference type="InterPro" id="IPR011009">
    <property type="entry name" value="Kinase-like_dom_sf"/>
</dbReference>
<dbReference type="InterPro" id="IPR000719">
    <property type="entry name" value="Prot_kinase_dom"/>
</dbReference>
<dbReference type="SMART" id="SM00248">
    <property type="entry name" value="ANK"/>
    <property type="match status" value="7"/>
</dbReference>
<organism evidence="4 5">
    <name type="scientific">Marasmiellus scandens</name>
    <dbReference type="NCBI Taxonomy" id="2682957"/>
    <lineage>
        <taxon>Eukaryota</taxon>
        <taxon>Fungi</taxon>
        <taxon>Dikarya</taxon>
        <taxon>Basidiomycota</taxon>
        <taxon>Agaricomycotina</taxon>
        <taxon>Agaricomycetes</taxon>
        <taxon>Agaricomycetidae</taxon>
        <taxon>Agaricales</taxon>
        <taxon>Marasmiineae</taxon>
        <taxon>Omphalotaceae</taxon>
        <taxon>Marasmiellus</taxon>
    </lineage>
</organism>
<keyword evidence="1" id="KW-0040">ANK repeat</keyword>
<feature type="region of interest" description="Disordered" evidence="2">
    <location>
        <begin position="1"/>
        <end position="28"/>
    </location>
</feature>
<dbReference type="InterPro" id="IPR036770">
    <property type="entry name" value="Ankyrin_rpt-contain_sf"/>
</dbReference>
<name>A0ABR1IXX4_9AGAR</name>
<dbReference type="Gene3D" id="1.10.510.10">
    <property type="entry name" value="Transferase(Phosphotransferase) domain 1"/>
    <property type="match status" value="1"/>
</dbReference>
<dbReference type="Gene3D" id="1.25.40.20">
    <property type="entry name" value="Ankyrin repeat-containing domain"/>
    <property type="match status" value="3"/>
</dbReference>